<dbReference type="AlphaFoldDB" id="A0A922IDD8"/>
<proteinExistence type="predicted"/>
<name>A0A922IDD8_DERFA</name>
<dbReference type="EMBL" id="ASGP02000001">
    <property type="protein sequence ID" value="KAH9529987.1"/>
    <property type="molecule type" value="Genomic_DNA"/>
</dbReference>
<comment type="caution">
    <text evidence="1">The sequence shown here is derived from an EMBL/GenBank/DDBJ whole genome shotgun (WGS) entry which is preliminary data.</text>
</comment>
<dbReference type="Proteomes" id="UP000790347">
    <property type="component" value="Unassembled WGS sequence"/>
</dbReference>
<reference evidence="1" key="2">
    <citation type="journal article" date="2022" name="Res Sq">
        <title>Comparative Genomics Reveals Insights into the Divergent Evolution of Astigmatic Mites and Household Pest Adaptations.</title>
        <authorList>
            <person name="Xiong Q."/>
            <person name="Wan A.T.-Y."/>
            <person name="Liu X.-Y."/>
            <person name="Fung C.S.-H."/>
            <person name="Xiao X."/>
            <person name="Malainual N."/>
            <person name="Hou J."/>
            <person name="Wang L."/>
            <person name="Wang M."/>
            <person name="Yang K."/>
            <person name="Cui Y."/>
            <person name="Leung E."/>
            <person name="Nong W."/>
            <person name="Shin S.-K."/>
            <person name="Au S."/>
            <person name="Jeong K.Y."/>
            <person name="Chew F.T."/>
            <person name="Hui J."/>
            <person name="Leung T.F."/>
            <person name="Tungtrongchitr A."/>
            <person name="Zhong N."/>
            <person name="Liu Z."/>
            <person name="Tsui S."/>
        </authorList>
    </citation>
    <scope>NUCLEOTIDE SEQUENCE</scope>
    <source>
        <strain evidence="1">Derf</strain>
        <tissue evidence="1">Whole organism</tissue>
    </source>
</reference>
<accession>A0A922IDD8</accession>
<evidence type="ECO:0000313" key="1">
    <source>
        <dbReference type="EMBL" id="KAH9529987.1"/>
    </source>
</evidence>
<gene>
    <name evidence="1" type="ORF">DERF_003833</name>
</gene>
<evidence type="ECO:0000313" key="2">
    <source>
        <dbReference type="Proteomes" id="UP000790347"/>
    </source>
</evidence>
<organism evidence="1 2">
    <name type="scientific">Dermatophagoides farinae</name>
    <name type="common">American house dust mite</name>
    <dbReference type="NCBI Taxonomy" id="6954"/>
    <lineage>
        <taxon>Eukaryota</taxon>
        <taxon>Metazoa</taxon>
        <taxon>Ecdysozoa</taxon>
        <taxon>Arthropoda</taxon>
        <taxon>Chelicerata</taxon>
        <taxon>Arachnida</taxon>
        <taxon>Acari</taxon>
        <taxon>Acariformes</taxon>
        <taxon>Sarcoptiformes</taxon>
        <taxon>Astigmata</taxon>
        <taxon>Psoroptidia</taxon>
        <taxon>Analgoidea</taxon>
        <taxon>Pyroglyphidae</taxon>
        <taxon>Dermatophagoidinae</taxon>
        <taxon>Dermatophagoides</taxon>
    </lineage>
</organism>
<keyword evidence="2" id="KW-1185">Reference proteome</keyword>
<sequence>MNNVPENIEQNIQFAKIPSNTLRSPLILLESANEPNVSIIRLTHNICTGLNGLSCVHHKFVGRQVIIDDDDDNHQKVKKK</sequence>
<protein>
    <submittedName>
        <fullName evidence="1">Uncharacterized protein</fullName>
    </submittedName>
</protein>
<reference evidence="1" key="1">
    <citation type="submission" date="2013-05" db="EMBL/GenBank/DDBJ databases">
        <authorList>
            <person name="Yim A.K.Y."/>
            <person name="Chan T.F."/>
            <person name="Ji K.M."/>
            <person name="Liu X.Y."/>
            <person name="Zhou J.W."/>
            <person name="Li R.Q."/>
            <person name="Yang K.Y."/>
            <person name="Li J."/>
            <person name="Li M."/>
            <person name="Law P.T.W."/>
            <person name="Wu Y.L."/>
            <person name="Cai Z.L."/>
            <person name="Qin H."/>
            <person name="Bao Y."/>
            <person name="Leung R.K.K."/>
            <person name="Ng P.K.S."/>
            <person name="Zou J."/>
            <person name="Zhong X.J."/>
            <person name="Ran P.X."/>
            <person name="Zhong N.S."/>
            <person name="Liu Z.G."/>
            <person name="Tsui S.K.W."/>
        </authorList>
    </citation>
    <scope>NUCLEOTIDE SEQUENCE</scope>
    <source>
        <strain evidence="1">Derf</strain>
        <tissue evidence="1">Whole organism</tissue>
    </source>
</reference>